<evidence type="ECO:0000259" key="9">
    <source>
        <dbReference type="Pfam" id="PF21082"/>
    </source>
</evidence>
<dbReference type="Pfam" id="PF21088">
    <property type="entry name" value="MS_channel_1st"/>
    <property type="match status" value="1"/>
</dbReference>
<dbReference type="InterPro" id="IPR010920">
    <property type="entry name" value="LSM_dom_sf"/>
</dbReference>
<dbReference type="EMBL" id="UOGJ01000099">
    <property type="protein sequence ID" value="VAX36520.1"/>
    <property type="molecule type" value="Genomic_DNA"/>
</dbReference>
<dbReference type="InterPro" id="IPR006685">
    <property type="entry name" value="MscS_channel_2nd"/>
</dbReference>
<keyword evidence="6 7" id="KW-0472">Membrane</keyword>
<evidence type="ECO:0000256" key="1">
    <source>
        <dbReference type="ARBA" id="ARBA00004651"/>
    </source>
</evidence>
<evidence type="ECO:0000256" key="6">
    <source>
        <dbReference type="ARBA" id="ARBA00023136"/>
    </source>
</evidence>
<dbReference type="Gene3D" id="1.10.287.1260">
    <property type="match status" value="1"/>
</dbReference>
<feature type="transmembrane region" description="Helical" evidence="7">
    <location>
        <begin position="56"/>
        <end position="78"/>
    </location>
</feature>
<dbReference type="Pfam" id="PF21082">
    <property type="entry name" value="MS_channel_3rd"/>
    <property type="match status" value="1"/>
</dbReference>
<dbReference type="Pfam" id="PF00924">
    <property type="entry name" value="MS_channel_2nd"/>
    <property type="match status" value="1"/>
</dbReference>
<feature type="domain" description="Mechanosensitive ion channel transmembrane helices 2/3" evidence="10">
    <location>
        <begin position="138"/>
        <end position="178"/>
    </location>
</feature>
<dbReference type="InterPro" id="IPR023408">
    <property type="entry name" value="MscS_beta-dom_sf"/>
</dbReference>
<evidence type="ECO:0000256" key="2">
    <source>
        <dbReference type="ARBA" id="ARBA00008017"/>
    </source>
</evidence>
<evidence type="ECO:0000256" key="4">
    <source>
        <dbReference type="ARBA" id="ARBA00022692"/>
    </source>
</evidence>
<dbReference type="PANTHER" id="PTHR30566">
    <property type="entry name" value="YNAI-RELATED MECHANOSENSITIVE ION CHANNEL"/>
    <property type="match status" value="1"/>
</dbReference>
<sequence length="351" mass="40022">MENVMDQIFLGNPIKDYIAAVFMFLFGVLVIRIVRHFVLRRLRQWAQKTKITLDDFILNIIRATAFPLVYLGVFYMSIHMLKMSESMRYGVHILGTAIVTLVAAHLVVSVIQYVFETGLTKKGNGPAMRHSLKGALDIIRVVIWGLAIIFFLDNLGFKISAVIAGLGIGGVAVALAAQAVLGDLFSYVAILFDRPFEIGDFVIVDDYMGTVEHIGIKTTRINSLGGEQLVFSNTDLTNSRLRNYRRMKHRRVVFNLGVTYQTSRTQLKEIPEIIEGIIKKIENITFDRAHFLSYGDFSLNFEIVYYVQSGDYNKYMDVQQKINFAIHESFEKYNIEFAYPTQTVYINKAHE</sequence>
<evidence type="ECO:0000256" key="3">
    <source>
        <dbReference type="ARBA" id="ARBA00022475"/>
    </source>
</evidence>
<keyword evidence="3" id="KW-1003">Cell membrane</keyword>
<evidence type="ECO:0000259" key="10">
    <source>
        <dbReference type="Pfam" id="PF21088"/>
    </source>
</evidence>
<feature type="domain" description="Mechanosensitive ion channel MscS C-terminal" evidence="9">
    <location>
        <begin position="252"/>
        <end position="337"/>
    </location>
</feature>
<feature type="transmembrane region" description="Helical" evidence="7">
    <location>
        <begin position="159"/>
        <end position="181"/>
    </location>
</feature>
<comment type="similarity">
    <text evidence="2">Belongs to the MscS (TC 1.A.23) family.</text>
</comment>
<dbReference type="Gene3D" id="2.30.30.60">
    <property type="match status" value="1"/>
</dbReference>
<evidence type="ECO:0000313" key="11">
    <source>
        <dbReference type="EMBL" id="VAX36520.1"/>
    </source>
</evidence>
<dbReference type="InterPro" id="IPR011014">
    <property type="entry name" value="MscS_channel_TM-2"/>
</dbReference>
<dbReference type="AlphaFoldDB" id="A0A3B1DNI5"/>
<dbReference type="SUPFAM" id="SSF50182">
    <property type="entry name" value="Sm-like ribonucleoproteins"/>
    <property type="match status" value="1"/>
</dbReference>
<dbReference type="PANTHER" id="PTHR30566:SF25">
    <property type="entry name" value="INNER MEMBRANE PROTEIN"/>
    <property type="match status" value="1"/>
</dbReference>
<dbReference type="SUPFAM" id="SSF82689">
    <property type="entry name" value="Mechanosensitive channel protein MscS (YggB), C-terminal domain"/>
    <property type="match status" value="1"/>
</dbReference>
<feature type="transmembrane region" description="Helical" evidence="7">
    <location>
        <begin position="17"/>
        <end position="35"/>
    </location>
</feature>
<evidence type="ECO:0000259" key="8">
    <source>
        <dbReference type="Pfam" id="PF00924"/>
    </source>
</evidence>
<reference evidence="11" key="1">
    <citation type="submission" date="2018-06" db="EMBL/GenBank/DDBJ databases">
        <authorList>
            <person name="Zhirakovskaya E."/>
        </authorList>
    </citation>
    <scope>NUCLEOTIDE SEQUENCE</scope>
</reference>
<accession>A0A3B1DNI5</accession>
<keyword evidence="5 7" id="KW-1133">Transmembrane helix</keyword>
<dbReference type="GO" id="GO:0005886">
    <property type="term" value="C:plasma membrane"/>
    <property type="evidence" value="ECO:0007669"/>
    <property type="project" value="UniProtKB-SubCell"/>
</dbReference>
<organism evidence="11">
    <name type="scientific">hydrothermal vent metagenome</name>
    <dbReference type="NCBI Taxonomy" id="652676"/>
    <lineage>
        <taxon>unclassified sequences</taxon>
        <taxon>metagenomes</taxon>
        <taxon>ecological metagenomes</taxon>
    </lineage>
</organism>
<keyword evidence="4 7" id="KW-0812">Transmembrane</keyword>
<dbReference type="GO" id="GO:0055085">
    <property type="term" value="P:transmembrane transport"/>
    <property type="evidence" value="ECO:0007669"/>
    <property type="project" value="InterPro"/>
</dbReference>
<evidence type="ECO:0000256" key="5">
    <source>
        <dbReference type="ARBA" id="ARBA00022989"/>
    </source>
</evidence>
<proteinExistence type="inferred from homology"/>
<feature type="transmembrane region" description="Helical" evidence="7">
    <location>
        <begin position="135"/>
        <end position="153"/>
    </location>
</feature>
<dbReference type="InterPro" id="IPR049278">
    <property type="entry name" value="MS_channel_C"/>
</dbReference>
<gene>
    <name evidence="11" type="ORF">MNBD_UNCLBAC01-72</name>
</gene>
<dbReference type="InterPro" id="IPR011066">
    <property type="entry name" value="MscS_channel_C_sf"/>
</dbReference>
<feature type="transmembrane region" description="Helical" evidence="7">
    <location>
        <begin position="90"/>
        <end position="115"/>
    </location>
</feature>
<protein>
    <submittedName>
        <fullName evidence="11">Potassium efflux system KefA protein / Small-conductance mechanosensitive channel</fullName>
    </submittedName>
</protein>
<name>A0A3B1DNI5_9ZZZZ</name>
<feature type="domain" description="Mechanosensitive ion channel MscS" evidence="8">
    <location>
        <begin position="180"/>
        <end position="246"/>
    </location>
</feature>
<comment type="subcellular location">
    <subcellularLocation>
        <location evidence="1">Cell membrane</location>
        <topology evidence="1">Multi-pass membrane protein</topology>
    </subcellularLocation>
</comment>
<evidence type="ECO:0000256" key="7">
    <source>
        <dbReference type="SAM" id="Phobius"/>
    </source>
</evidence>
<dbReference type="SUPFAM" id="SSF82861">
    <property type="entry name" value="Mechanosensitive channel protein MscS (YggB), transmembrane region"/>
    <property type="match status" value="1"/>
</dbReference>
<dbReference type="Gene3D" id="3.30.70.100">
    <property type="match status" value="1"/>
</dbReference>
<dbReference type="InterPro" id="IPR049142">
    <property type="entry name" value="MS_channel_1st"/>
</dbReference>